<feature type="transmembrane region" description="Helical" evidence="2">
    <location>
        <begin position="43"/>
        <end position="61"/>
    </location>
</feature>
<accession>A0A2Z4Y262</accession>
<dbReference type="KEGG" id="schv:BRCON_0520"/>
<evidence type="ECO:0000313" key="4">
    <source>
        <dbReference type="Proteomes" id="UP000262583"/>
    </source>
</evidence>
<gene>
    <name evidence="3" type="ORF">BRCON_0520</name>
</gene>
<sequence>MRKTPVQNLIELGWAVSLGTASFPAVAAEDPFANPFVTAYPKFAIAALALIFLVLIIIYIFQRSGAFRRSDESLSMTMTDLTKMEQKGLLTPEEARRVREVLARRAMERLSEKSSVPSGGADALLADPEVIRLRQIAEAKRAGQKPPALSTRESLVTGCSVNAQASSSGSGSNLSSSVDRAVGKTPDAGLRGPEDYEDIPLPPDVEALAQQGLLTPEEVARVKERLRQKKQGS</sequence>
<proteinExistence type="predicted"/>
<keyword evidence="2" id="KW-0472">Membrane</keyword>
<evidence type="ECO:0008006" key="5">
    <source>
        <dbReference type="Google" id="ProtNLM"/>
    </source>
</evidence>
<protein>
    <recommendedName>
        <fullName evidence="5">SHOCT domain-containing protein</fullName>
    </recommendedName>
</protein>
<keyword evidence="2" id="KW-0812">Transmembrane</keyword>
<keyword evidence="2" id="KW-1133">Transmembrane helix</keyword>
<evidence type="ECO:0000256" key="1">
    <source>
        <dbReference type="SAM" id="MobiDB-lite"/>
    </source>
</evidence>
<feature type="compositionally biased region" description="Low complexity" evidence="1">
    <location>
        <begin position="162"/>
        <end position="178"/>
    </location>
</feature>
<organism evidence="3 4">
    <name type="scientific">Sumerlaea chitinivorans</name>
    <dbReference type="NCBI Taxonomy" id="2250252"/>
    <lineage>
        <taxon>Bacteria</taxon>
        <taxon>Candidatus Sumerlaeota</taxon>
        <taxon>Candidatus Sumerlaeia</taxon>
        <taxon>Candidatus Sumerlaeales</taxon>
        <taxon>Candidatus Sumerlaeaceae</taxon>
        <taxon>Candidatus Sumerlaea</taxon>
    </lineage>
</organism>
<dbReference type="EMBL" id="CP030759">
    <property type="protein sequence ID" value="AXA35297.1"/>
    <property type="molecule type" value="Genomic_DNA"/>
</dbReference>
<reference evidence="3 4" key="1">
    <citation type="submission" date="2018-05" db="EMBL/GenBank/DDBJ databases">
        <title>A metagenomic window into the 2 km-deep terrestrial subsurface aquifer revealed taxonomically and functionally diverse microbial community comprising novel uncultured bacterial lineages.</title>
        <authorList>
            <person name="Kadnikov V.V."/>
            <person name="Mardanov A.V."/>
            <person name="Beletsky A.V."/>
            <person name="Banks D."/>
            <person name="Pimenov N.V."/>
            <person name="Frank Y.A."/>
            <person name="Karnachuk O.V."/>
            <person name="Ravin N.V."/>
        </authorList>
    </citation>
    <scope>NUCLEOTIDE SEQUENCE [LARGE SCALE GENOMIC DNA]</scope>
    <source>
        <strain evidence="3">BY</strain>
    </source>
</reference>
<dbReference type="Proteomes" id="UP000262583">
    <property type="component" value="Chromosome"/>
</dbReference>
<dbReference type="AlphaFoldDB" id="A0A2Z4Y262"/>
<evidence type="ECO:0000313" key="3">
    <source>
        <dbReference type="EMBL" id="AXA35297.1"/>
    </source>
</evidence>
<evidence type="ECO:0000256" key="2">
    <source>
        <dbReference type="SAM" id="Phobius"/>
    </source>
</evidence>
<name>A0A2Z4Y262_SUMC1</name>
<feature type="region of interest" description="Disordered" evidence="1">
    <location>
        <begin position="162"/>
        <end position="216"/>
    </location>
</feature>